<organism evidence="2 3">
    <name type="scientific">Phenylobacterium ferrooxidans</name>
    <dbReference type="NCBI Taxonomy" id="2982689"/>
    <lineage>
        <taxon>Bacteria</taxon>
        <taxon>Pseudomonadati</taxon>
        <taxon>Pseudomonadota</taxon>
        <taxon>Alphaproteobacteria</taxon>
        <taxon>Caulobacterales</taxon>
        <taxon>Caulobacteraceae</taxon>
        <taxon>Phenylobacterium</taxon>
    </lineage>
</organism>
<feature type="transmembrane region" description="Helical" evidence="1">
    <location>
        <begin position="143"/>
        <end position="161"/>
    </location>
</feature>
<evidence type="ECO:0000313" key="2">
    <source>
        <dbReference type="EMBL" id="MFD3263459.1"/>
    </source>
</evidence>
<feature type="transmembrane region" description="Helical" evidence="1">
    <location>
        <begin position="331"/>
        <end position="350"/>
    </location>
</feature>
<accession>A0ABW6CKM0</accession>
<reference evidence="2 3" key="1">
    <citation type="submission" date="2022-09" db="EMBL/GenBank/DDBJ databases">
        <title>New species of Phenylobacterium.</title>
        <authorList>
            <person name="Mieszkin S."/>
        </authorList>
    </citation>
    <scope>NUCLEOTIDE SEQUENCE [LARGE SCALE GENOMIC DNA]</scope>
    <source>
        <strain evidence="2 3">HK31-G</strain>
    </source>
</reference>
<dbReference type="InterPro" id="IPR010266">
    <property type="entry name" value="NnrS"/>
</dbReference>
<dbReference type="Pfam" id="PF05940">
    <property type="entry name" value="NnrS"/>
    <property type="match status" value="1"/>
</dbReference>
<keyword evidence="1" id="KW-1133">Transmembrane helix</keyword>
<protein>
    <submittedName>
        <fullName evidence="2">NnrS family protein</fullName>
    </submittedName>
</protein>
<name>A0ABW6CKM0_9CAUL</name>
<dbReference type="Proteomes" id="UP001598130">
    <property type="component" value="Unassembled WGS sequence"/>
</dbReference>
<comment type="caution">
    <text evidence="2">The sequence shown here is derived from an EMBL/GenBank/DDBJ whole genome shotgun (WGS) entry which is preliminary data.</text>
</comment>
<gene>
    <name evidence="2" type="ORF">OCL97_05685</name>
</gene>
<feature type="transmembrane region" description="Helical" evidence="1">
    <location>
        <begin position="60"/>
        <end position="77"/>
    </location>
</feature>
<evidence type="ECO:0000313" key="3">
    <source>
        <dbReference type="Proteomes" id="UP001598130"/>
    </source>
</evidence>
<evidence type="ECO:0000256" key="1">
    <source>
        <dbReference type="SAM" id="Phobius"/>
    </source>
</evidence>
<dbReference type="EMBL" id="JAOTJD010000007">
    <property type="protein sequence ID" value="MFD3263459.1"/>
    <property type="molecule type" value="Genomic_DNA"/>
</dbReference>
<sequence length="397" mass="41790">MATAADRRAYRGPKLFSYGFRPFFLAAAIWAALAVPLWLLSFTGYLPWAALTREWHIHEMLFGVLGGIVAGFLLTAVPNWTGRLPVMGTPLAALAALWLVGRLAMLAAAQLGVWASVIDSAFLVVFAGVIWREVLAGRNWRNLAVCGLVTVLACANIAFHLGALAPEAAGQRAALGAIALLIALIGGRVTPSFTRNWLMQRAPGPLPAPSDRADMAALILTGLAAVAWVAVPDAPLSGALLTVSGVAALARLARWQGLRTLIEPLVWSLHLGYAWLGVGLMLMGLTILAPDMFPRTAGVHALTAGAVGVMTLAMMTRATRGHSGRPRTADGWTLVIYLLVNAAAVVRVWAGFGGAGSEVLLATSGVLWSAAYGGFALAYGPMLLGWPAQWRGRPLPA</sequence>
<feature type="transmembrane region" description="Helical" evidence="1">
    <location>
        <begin position="84"/>
        <end position="105"/>
    </location>
</feature>
<feature type="transmembrane region" description="Helical" evidence="1">
    <location>
        <begin position="265"/>
        <end position="289"/>
    </location>
</feature>
<feature type="transmembrane region" description="Helical" evidence="1">
    <location>
        <begin position="173"/>
        <end position="191"/>
    </location>
</feature>
<feature type="transmembrane region" description="Helical" evidence="1">
    <location>
        <begin position="236"/>
        <end position="253"/>
    </location>
</feature>
<feature type="transmembrane region" description="Helical" evidence="1">
    <location>
        <begin position="212"/>
        <end position="230"/>
    </location>
</feature>
<proteinExistence type="predicted"/>
<keyword evidence="1" id="KW-0812">Transmembrane</keyword>
<keyword evidence="1" id="KW-0472">Membrane</keyword>
<feature type="transmembrane region" description="Helical" evidence="1">
    <location>
        <begin position="301"/>
        <end position="319"/>
    </location>
</feature>
<keyword evidence="3" id="KW-1185">Reference proteome</keyword>
<feature type="transmembrane region" description="Helical" evidence="1">
    <location>
        <begin position="111"/>
        <end position="131"/>
    </location>
</feature>
<feature type="transmembrane region" description="Helical" evidence="1">
    <location>
        <begin position="370"/>
        <end position="388"/>
    </location>
</feature>
<feature type="transmembrane region" description="Helical" evidence="1">
    <location>
        <begin position="20"/>
        <end position="40"/>
    </location>
</feature>
<dbReference type="RefSeq" id="WP_304777327.1">
    <property type="nucleotide sequence ID" value="NZ_JAOTJD010000007.1"/>
</dbReference>